<dbReference type="GeneID" id="105048847"/>
<dbReference type="GO" id="GO:0022857">
    <property type="term" value="F:transmembrane transporter activity"/>
    <property type="evidence" value="ECO:0007669"/>
    <property type="project" value="InterPro"/>
</dbReference>
<sequence>MMMKSWLRVFMYMKCTPFTSPSSEPMEVEGANREVEGAKREVVARKPRGWQCMPYVIGNEAFEKVASIGLTANLTVYLVNHFNMEQVEAANLTNIFYGTTNFTPLIGAFISDAYWGRFRTLAYGSFASLLGMLALTLSASIPQLQTPSCSQLAHQVGQCMKPSKAKLSILFISLSFLVLGAGGIRPCSLPFGVDQFDYTSEEGLRGLNSYFNWYYGTTTAAFMISLTVVVYIQNSISWSIGFAIPTALMLLSVTLFFLGTRLYVYVPPEGSIFSGIAQVFVASFKKRKLELPFPDDAQQQESVLYNPPTRSARILKLPLSLQFRFLNKAAIKCDGEIKPDGTINSWRLCSVQQIEEVKCLMRIVPIWFSGIICFVAMAQQWTFLVLQAMKMDRHLGSHFQIPPGSVGTINLLALALFLPIYDKVFVPMARRITRIETGITLLQRQGVGLVFSSLSMVVAALVERKRRDSALSHGGATPMSFLWLAPQLILTGIAEGFNAVGQVEFYNRQFPEHMQTLAGSLFFCSLAGANYLSSFLVSIVKKTTGGGGRASWLDNNINIGRVDYYYYVIAIMGVVNLLYFLVCAHYYRYKGLPLVKE</sequence>
<dbReference type="Pfam" id="PF00854">
    <property type="entry name" value="PTR2"/>
    <property type="match status" value="1"/>
</dbReference>
<feature type="transmembrane region" description="Helical" evidence="6">
    <location>
        <begin position="481"/>
        <end position="500"/>
    </location>
</feature>
<dbReference type="SUPFAM" id="SSF103473">
    <property type="entry name" value="MFS general substrate transporter"/>
    <property type="match status" value="1"/>
</dbReference>
<evidence type="ECO:0000256" key="3">
    <source>
        <dbReference type="ARBA" id="ARBA00022692"/>
    </source>
</evidence>
<comment type="similarity">
    <text evidence="2">Belongs to the major facilitator superfamily. Proton-dependent oligopeptide transporter (POT/PTR) (TC 2.A.17) family.</text>
</comment>
<gene>
    <name evidence="8" type="primary">LOC105048847</name>
</gene>
<feature type="transmembrane region" description="Helical" evidence="6">
    <location>
        <begin position="213"/>
        <end position="232"/>
    </location>
</feature>
<evidence type="ECO:0000256" key="5">
    <source>
        <dbReference type="ARBA" id="ARBA00023136"/>
    </source>
</evidence>
<dbReference type="InterPro" id="IPR000109">
    <property type="entry name" value="POT_fam"/>
</dbReference>
<keyword evidence="4 6" id="KW-1133">Transmembrane helix</keyword>
<keyword evidence="5 6" id="KW-0472">Membrane</keyword>
<dbReference type="KEGG" id="egu:105048847"/>
<proteinExistence type="inferred from homology"/>
<dbReference type="OrthoDB" id="8904098at2759"/>
<organism evidence="7 8">
    <name type="scientific">Elaeis guineensis var. tenera</name>
    <name type="common">Oil palm</name>
    <dbReference type="NCBI Taxonomy" id="51953"/>
    <lineage>
        <taxon>Eukaryota</taxon>
        <taxon>Viridiplantae</taxon>
        <taxon>Streptophyta</taxon>
        <taxon>Embryophyta</taxon>
        <taxon>Tracheophyta</taxon>
        <taxon>Spermatophyta</taxon>
        <taxon>Magnoliopsida</taxon>
        <taxon>Liliopsida</taxon>
        <taxon>Arecaceae</taxon>
        <taxon>Arecoideae</taxon>
        <taxon>Cocoseae</taxon>
        <taxon>Elaeidinae</taxon>
        <taxon>Elaeis</taxon>
    </lineage>
</organism>
<feature type="transmembrane region" description="Helical" evidence="6">
    <location>
        <begin position="366"/>
        <end position="389"/>
    </location>
</feature>
<evidence type="ECO:0000256" key="4">
    <source>
        <dbReference type="ARBA" id="ARBA00022989"/>
    </source>
</evidence>
<dbReference type="InParanoid" id="A0A6I9RI65"/>
<feature type="transmembrane region" description="Helical" evidence="6">
    <location>
        <begin position="564"/>
        <end position="587"/>
    </location>
</feature>
<dbReference type="Proteomes" id="UP000504607">
    <property type="component" value="Chromosome 7"/>
</dbReference>
<comment type="subcellular location">
    <subcellularLocation>
        <location evidence="1">Membrane</location>
        <topology evidence="1">Multi-pass membrane protein</topology>
    </subcellularLocation>
</comment>
<feature type="transmembrane region" description="Helical" evidence="6">
    <location>
        <begin position="169"/>
        <end position="193"/>
    </location>
</feature>
<accession>A0A6I9RI65</accession>
<dbReference type="RefSeq" id="XP_010926624.1">
    <property type="nucleotide sequence ID" value="XM_010928322.2"/>
</dbReference>
<dbReference type="Gene3D" id="1.20.1250.20">
    <property type="entry name" value="MFS general substrate transporter like domains"/>
    <property type="match status" value="1"/>
</dbReference>
<evidence type="ECO:0000256" key="1">
    <source>
        <dbReference type="ARBA" id="ARBA00004141"/>
    </source>
</evidence>
<reference evidence="8" key="1">
    <citation type="submission" date="2025-08" db="UniProtKB">
        <authorList>
            <consortium name="RefSeq"/>
        </authorList>
    </citation>
    <scope>IDENTIFICATION</scope>
</reference>
<keyword evidence="3 6" id="KW-0812">Transmembrane</keyword>
<feature type="transmembrane region" description="Helical" evidence="6">
    <location>
        <begin position="401"/>
        <end position="421"/>
    </location>
</feature>
<dbReference type="FunCoup" id="A0A6I9RI65">
    <property type="interactions" value="799"/>
</dbReference>
<evidence type="ECO:0000256" key="2">
    <source>
        <dbReference type="ARBA" id="ARBA00005982"/>
    </source>
</evidence>
<feature type="transmembrane region" description="Helical" evidence="6">
    <location>
        <begin position="521"/>
        <end position="540"/>
    </location>
</feature>
<feature type="transmembrane region" description="Helical" evidence="6">
    <location>
        <begin position="239"/>
        <end position="258"/>
    </location>
</feature>
<dbReference type="GO" id="GO:0016020">
    <property type="term" value="C:membrane"/>
    <property type="evidence" value="ECO:0007669"/>
    <property type="project" value="UniProtKB-SubCell"/>
</dbReference>
<name>A0A6I9RI65_ELAGV</name>
<dbReference type="InterPro" id="IPR036259">
    <property type="entry name" value="MFS_trans_sf"/>
</dbReference>
<evidence type="ECO:0000313" key="8">
    <source>
        <dbReference type="RefSeq" id="XP_010926624.1"/>
    </source>
</evidence>
<keyword evidence="7" id="KW-1185">Reference proteome</keyword>
<protein>
    <submittedName>
        <fullName evidence="8">Protein NRT1/ PTR FAMILY 2.13</fullName>
    </submittedName>
</protein>
<dbReference type="AlphaFoldDB" id="A0A6I9RI65"/>
<evidence type="ECO:0000256" key="6">
    <source>
        <dbReference type="SAM" id="Phobius"/>
    </source>
</evidence>
<evidence type="ECO:0000313" key="7">
    <source>
        <dbReference type="Proteomes" id="UP000504607"/>
    </source>
</evidence>
<dbReference type="CDD" id="cd17416">
    <property type="entry name" value="MFS_NPF1_2"/>
    <property type="match status" value="1"/>
</dbReference>
<feature type="transmembrane region" description="Helical" evidence="6">
    <location>
        <begin position="441"/>
        <end position="461"/>
    </location>
</feature>
<dbReference type="PANTHER" id="PTHR11654">
    <property type="entry name" value="OLIGOPEPTIDE TRANSPORTER-RELATED"/>
    <property type="match status" value="1"/>
</dbReference>